<dbReference type="AlphaFoldDB" id="A0A0S2LWH8"/>
<name>A0A0S2LWH8_9MICC</name>
<evidence type="ECO:0000313" key="1">
    <source>
        <dbReference type="EMBL" id="ALO65758.1"/>
    </source>
</evidence>
<dbReference type="Proteomes" id="UP000059574">
    <property type="component" value="Chromosome"/>
</dbReference>
<accession>A0A0S2LWH8</accession>
<protein>
    <submittedName>
        <fullName evidence="1">Uncharacterized protein</fullName>
    </submittedName>
</protein>
<organism evidence="1">
    <name type="scientific">Arthrobacter alpinus</name>
    <dbReference type="NCBI Taxonomy" id="656366"/>
    <lineage>
        <taxon>Bacteria</taxon>
        <taxon>Bacillati</taxon>
        <taxon>Actinomycetota</taxon>
        <taxon>Actinomycetes</taxon>
        <taxon>Micrococcales</taxon>
        <taxon>Micrococcaceae</taxon>
        <taxon>Arthrobacter</taxon>
    </lineage>
</organism>
<sequence length="66" mass="7289">MKSSSGLNGTKGADNKSVPHGFLHLSEYVHRDEQDEVNVQSVDFLSTTAAAQTSSIHRVRPHLLRM</sequence>
<dbReference type="EMBL" id="CP013200">
    <property type="protein sequence ID" value="ALO65758.1"/>
    <property type="molecule type" value="Genomic_DNA"/>
</dbReference>
<gene>
    <name evidence="1" type="ORF">AS189_03690</name>
</gene>
<proteinExistence type="predicted"/>
<reference evidence="1" key="1">
    <citation type="journal article" date="2016" name="J. Biotechnol.">
        <title>Complete genome sequence of Arthrobacter alpinus ERGS4:06, a yellow pigmented bacterium tolerant to cold and radiations isolated from Sikkim Himalaya.</title>
        <authorList>
            <person name="Kumar R."/>
            <person name="Singh D."/>
            <person name="Swarnkar M.K."/>
            <person name="Singh A.K."/>
            <person name="Kumar S."/>
        </authorList>
    </citation>
    <scope>NUCLEOTIDE SEQUENCE [LARGE SCALE GENOMIC DNA]</scope>
    <source>
        <strain evidence="1">ERGS4:06</strain>
    </source>
</reference>